<gene>
    <name evidence="1" type="ORF">PL8927_520024</name>
</gene>
<name>A0A7Z9BP39_9CYAN</name>
<organism evidence="1 2">
    <name type="scientific">Planktothrix serta PCC 8927</name>
    <dbReference type="NCBI Taxonomy" id="671068"/>
    <lineage>
        <taxon>Bacteria</taxon>
        <taxon>Bacillati</taxon>
        <taxon>Cyanobacteriota</taxon>
        <taxon>Cyanophyceae</taxon>
        <taxon>Oscillatoriophycideae</taxon>
        <taxon>Oscillatoriales</taxon>
        <taxon>Microcoleaceae</taxon>
        <taxon>Planktothrix</taxon>
    </lineage>
</organism>
<dbReference type="Proteomes" id="UP000184550">
    <property type="component" value="Unassembled WGS sequence"/>
</dbReference>
<keyword evidence="2" id="KW-1185">Reference proteome</keyword>
<comment type="caution">
    <text evidence="1">The sequence shown here is derived from an EMBL/GenBank/DDBJ whole genome shotgun (WGS) entry which is preliminary data.</text>
</comment>
<proteinExistence type="predicted"/>
<sequence>MSTCQNSVYNPDAVVKYLGFMTKIRLHDTQFLGKIAEA</sequence>
<dbReference type="AlphaFoldDB" id="A0A7Z9BP39"/>
<evidence type="ECO:0000313" key="2">
    <source>
        <dbReference type="Proteomes" id="UP000184550"/>
    </source>
</evidence>
<accession>A0A7Z9BP39</accession>
<protein>
    <submittedName>
        <fullName evidence="1">Uncharacterized protein</fullName>
    </submittedName>
</protein>
<evidence type="ECO:0000313" key="1">
    <source>
        <dbReference type="EMBL" id="VXD16096.1"/>
    </source>
</evidence>
<dbReference type="EMBL" id="CZCU02000127">
    <property type="protein sequence ID" value="VXD16096.1"/>
    <property type="molecule type" value="Genomic_DNA"/>
</dbReference>
<reference evidence="1" key="1">
    <citation type="submission" date="2019-10" db="EMBL/GenBank/DDBJ databases">
        <authorList>
            <consortium name="Genoscope - CEA"/>
            <person name="William W."/>
        </authorList>
    </citation>
    <scope>NUCLEOTIDE SEQUENCE [LARGE SCALE GENOMIC DNA]</scope>
    <source>
        <strain evidence="1">BBR_PRJEB10992</strain>
    </source>
</reference>